<feature type="compositionally biased region" description="Basic and acidic residues" evidence="1">
    <location>
        <begin position="79"/>
        <end position="88"/>
    </location>
</feature>
<dbReference type="EMBL" id="FCOX02000023">
    <property type="protein sequence ID" value="SAK84960.1"/>
    <property type="molecule type" value="Genomic_DNA"/>
</dbReference>
<feature type="compositionally biased region" description="Low complexity" evidence="1">
    <location>
        <begin position="30"/>
        <end position="46"/>
    </location>
</feature>
<sequence length="88" mass="8537">MSNDRLEGPGSTDKPLGDAGSGASGGGSLGNQPGPGAATGGDPAQGVRQPTSGEAKQSPAQHPSKQEVPPESGNTTESPGKDDALKSE</sequence>
<dbReference type="AlphaFoldDB" id="A0A158CRX8"/>
<feature type="region of interest" description="Disordered" evidence="1">
    <location>
        <begin position="1"/>
        <end position="88"/>
    </location>
</feature>
<keyword evidence="3" id="KW-1185">Reference proteome</keyword>
<evidence type="ECO:0000313" key="2">
    <source>
        <dbReference type="EMBL" id="SAK84960.1"/>
    </source>
</evidence>
<comment type="caution">
    <text evidence="2">The sequence shown here is derived from an EMBL/GenBank/DDBJ whole genome shotgun (WGS) entry which is preliminary data.</text>
</comment>
<evidence type="ECO:0000256" key="1">
    <source>
        <dbReference type="SAM" id="MobiDB-lite"/>
    </source>
</evidence>
<evidence type="ECO:0000313" key="3">
    <source>
        <dbReference type="Proteomes" id="UP000071859"/>
    </source>
</evidence>
<feature type="compositionally biased region" description="Gly residues" evidence="1">
    <location>
        <begin position="19"/>
        <end position="29"/>
    </location>
</feature>
<dbReference type="OrthoDB" id="9134127at2"/>
<name>A0A158CRX8_9BURK</name>
<reference evidence="2" key="1">
    <citation type="submission" date="2016-01" db="EMBL/GenBank/DDBJ databases">
        <authorList>
            <person name="Peeters C."/>
        </authorList>
    </citation>
    <scope>NUCLEOTIDE SEQUENCE</scope>
    <source>
        <strain evidence="2">LMG 29321</strain>
    </source>
</reference>
<protein>
    <submittedName>
        <fullName evidence="2">Uncharacterized protein</fullName>
    </submittedName>
</protein>
<feature type="compositionally biased region" description="Polar residues" evidence="1">
    <location>
        <begin position="48"/>
        <end position="63"/>
    </location>
</feature>
<gene>
    <name evidence="2" type="ORF">AWB78_04283</name>
</gene>
<accession>A0A158CRX8</accession>
<dbReference type="Proteomes" id="UP000071859">
    <property type="component" value="Unassembled WGS sequence"/>
</dbReference>
<proteinExistence type="predicted"/>
<dbReference type="RefSeq" id="WP_074173503.1">
    <property type="nucleotide sequence ID" value="NZ_FCOX02000023.1"/>
</dbReference>
<organism evidence="2 3">
    <name type="scientific">Caballeronia calidae</name>
    <dbReference type="NCBI Taxonomy" id="1777139"/>
    <lineage>
        <taxon>Bacteria</taxon>
        <taxon>Pseudomonadati</taxon>
        <taxon>Pseudomonadota</taxon>
        <taxon>Betaproteobacteria</taxon>
        <taxon>Burkholderiales</taxon>
        <taxon>Burkholderiaceae</taxon>
        <taxon>Caballeronia</taxon>
    </lineage>
</organism>